<evidence type="ECO:0000256" key="11">
    <source>
        <dbReference type="ARBA" id="ARBA00023224"/>
    </source>
</evidence>
<keyword evidence="8 13" id="KW-0472">Membrane</keyword>
<dbReference type="SUPFAM" id="SSF53822">
    <property type="entry name" value="Periplasmic binding protein-like I"/>
    <property type="match status" value="1"/>
</dbReference>
<sequence length="940" mass="105662">VHTCCSQSLFNISYTIYYKKYVTILPMIFHSSLLPKTFQYLLAFLFTIQEINKDVTLLPNLTLGISMSQDFLFPKLTYLDSICLSSGKKSGIPNYNCIRKQLISILGGLRSDITISIANVLGIYKIPQVSYGPFASTLSDKFHFPSFYQMVPNELMQFTGISLLLAHFGWKWVGLITTDNEAGVNFIRVISQEMGKINCCIESISCLPNYRPFHEESVSELSSSISRLSSNVVIVHGETYKLISLNLALSEKQMGGKVWITTGAWDFTSHFSRKPWNLTSLHGAISLAVHKREIPGFRDFLIGIDPEQYPNDFYLKNFWAHVFRCSWPFFRLDPTWPKCNSTEKLQDVSIDLFNMDTSSVSYSISNAVYVIAHTLHKIYFLHSEKKRNVKVELFKIQAWQVSLHSFLRQIRFNNSAGEEISFDENHDLHSGYDILNWVIFPNNSAVATQVGSVELQAALGPTITINDESVIPISVCSESCHPGYRRSLASGKLSCCFDCVPCTEGSISNMDHCEKCPEDQYPSDSRDKCIAKLIVFLSYNEPLGAILAFISGFHSLITVLILGIFFKFQDTPIVKANNRDLTFVLLFSLLLCFLCSLMFIGQPSKVSCFLRQTFFGIVFSIAVSSILAKTITVILAFLIKNPGSTWQHWTGKRLTNSIVFFCSLIQVVICGIWLVTSPPFPDMEKPSGHDHIILLCKEGSISMFYVVLGYMGFLAIVSFIVAFFARKLPGVFNETKLITFSMLVFCSVWLSFVSTYISNTGKSMVVVEIFAILGSSSALLGFIFFPKCYIIKSTLTIRIFLQIINQMSLHQKGFWLRGQWRPISPHQKPTKKDRYNRFGITKGYNLLIDYNEKQGWQPCIGPGSRIGQSDADQCHFTTVGVPGSEPTGSGLGHWYTLHHEDTPPSPIKGGGTQTGSRAHATRPQVVTKANAEQLNNKCIQ</sequence>
<keyword evidence="4 13" id="KW-0812">Transmembrane</keyword>
<feature type="transmembrane region" description="Helical" evidence="13">
    <location>
        <begin position="763"/>
        <end position="785"/>
    </location>
</feature>
<evidence type="ECO:0000256" key="5">
    <source>
        <dbReference type="ARBA" id="ARBA00022729"/>
    </source>
</evidence>
<feature type="transmembrane region" description="Helical" evidence="13">
    <location>
        <begin position="658"/>
        <end position="676"/>
    </location>
</feature>
<reference evidence="15" key="1">
    <citation type="submission" date="2009-12" db="EMBL/GenBank/DDBJ databases">
        <title>The Genome Sequence of Anolis carolinensis (Green Anole Lizard).</title>
        <authorList>
            <consortium name="The Genome Sequencing Platform"/>
            <person name="Di Palma F."/>
            <person name="Alfoldi J."/>
            <person name="Heiman D."/>
            <person name="Young S."/>
            <person name="Grabherr M."/>
            <person name="Johnson J."/>
            <person name="Lander E.S."/>
            <person name="Lindblad-Toh K."/>
        </authorList>
    </citation>
    <scope>NUCLEOTIDE SEQUENCE [LARGE SCALE GENOMIC DNA]</scope>
    <source>
        <strain evidence="15">JBL SC #1</strain>
    </source>
</reference>
<keyword evidence="16" id="KW-1185">Reference proteome</keyword>
<dbReference type="InterPro" id="IPR017978">
    <property type="entry name" value="GPCR_3_C"/>
</dbReference>
<dbReference type="Pfam" id="PF07562">
    <property type="entry name" value="NCD3G"/>
    <property type="match status" value="1"/>
</dbReference>
<keyword evidence="3" id="KW-1003">Cell membrane</keyword>
<evidence type="ECO:0000256" key="1">
    <source>
        <dbReference type="ARBA" id="ARBA00004651"/>
    </source>
</evidence>
<dbReference type="GO" id="GO:0005886">
    <property type="term" value="C:plasma membrane"/>
    <property type="evidence" value="ECO:0000318"/>
    <property type="project" value="GO_Central"/>
</dbReference>
<name>A0A803TWQ1_ANOCA</name>
<keyword evidence="5" id="KW-0732">Signal</keyword>
<dbReference type="PANTHER" id="PTHR24061:SF599">
    <property type="entry name" value="G-PROTEIN COUPLED RECEPTORS FAMILY 3 PROFILE DOMAIN-CONTAINING PROTEIN"/>
    <property type="match status" value="1"/>
</dbReference>
<dbReference type="FunFam" id="3.40.50.2300:FF:000024">
    <property type="entry name" value="Vomeronasal 2, receptor 73"/>
    <property type="match status" value="1"/>
</dbReference>
<dbReference type="InterPro" id="IPR017979">
    <property type="entry name" value="GPCR_3_CS"/>
</dbReference>
<comment type="subcellular location">
    <subcellularLocation>
        <location evidence="1">Cell membrane</location>
        <topology evidence="1">Multi-pass membrane protein</topology>
    </subcellularLocation>
</comment>
<dbReference type="InterPro" id="IPR000068">
    <property type="entry name" value="GPCR_3_Ca_sens_rcpt-rel"/>
</dbReference>
<dbReference type="PROSITE" id="PS00981">
    <property type="entry name" value="G_PROTEIN_RECEP_F3_3"/>
    <property type="match status" value="1"/>
</dbReference>
<dbReference type="GeneTree" id="ENSGT00950000182788"/>
<dbReference type="Gene3D" id="2.10.50.30">
    <property type="entry name" value="GPCR, family 3, nine cysteines domain"/>
    <property type="match status" value="1"/>
</dbReference>
<dbReference type="InParanoid" id="A0A803TWQ1"/>
<evidence type="ECO:0000256" key="6">
    <source>
        <dbReference type="ARBA" id="ARBA00022989"/>
    </source>
</evidence>
<evidence type="ECO:0000256" key="7">
    <source>
        <dbReference type="ARBA" id="ARBA00023040"/>
    </source>
</evidence>
<feature type="transmembrane region" description="Helical" evidence="13">
    <location>
        <begin position="613"/>
        <end position="638"/>
    </location>
</feature>
<evidence type="ECO:0000259" key="14">
    <source>
        <dbReference type="PROSITE" id="PS50259"/>
    </source>
</evidence>
<dbReference type="InterPro" id="IPR004073">
    <property type="entry name" value="GPCR_3_vmron_rcpt_2"/>
</dbReference>
<evidence type="ECO:0000256" key="9">
    <source>
        <dbReference type="ARBA" id="ARBA00023170"/>
    </source>
</evidence>
<feature type="region of interest" description="Disordered" evidence="12">
    <location>
        <begin position="903"/>
        <end position="923"/>
    </location>
</feature>
<protein>
    <recommendedName>
        <fullName evidence="14">G-protein coupled receptors family 3 profile domain-containing protein</fullName>
    </recommendedName>
</protein>
<comment type="similarity">
    <text evidence="2">Belongs to the G-protein coupled receptor 3 family.</text>
</comment>
<evidence type="ECO:0000256" key="2">
    <source>
        <dbReference type="ARBA" id="ARBA00007242"/>
    </source>
</evidence>
<dbReference type="Ensembl" id="ENSACAT00000046718.1">
    <property type="protein sequence ID" value="ENSACAP00000039641.1"/>
    <property type="gene ID" value="ENSACAG00000010874.4"/>
</dbReference>
<feature type="domain" description="G-protein coupled receptors family 3 profile" evidence="14">
    <location>
        <begin position="543"/>
        <end position="791"/>
    </location>
</feature>
<proteinExistence type="inferred from homology"/>
<dbReference type="InterPro" id="IPR011500">
    <property type="entry name" value="GPCR_3_9-Cys_dom"/>
</dbReference>
<feature type="transmembrane region" description="Helical" evidence="13">
    <location>
        <begin position="580"/>
        <end position="601"/>
    </location>
</feature>
<feature type="transmembrane region" description="Helical" evidence="13">
    <location>
        <begin position="737"/>
        <end position="757"/>
    </location>
</feature>
<dbReference type="Gene3D" id="3.40.50.2300">
    <property type="match status" value="2"/>
</dbReference>
<keyword evidence="11" id="KW-0807">Transducer</keyword>
<dbReference type="InterPro" id="IPR028082">
    <property type="entry name" value="Peripla_BP_I"/>
</dbReference>
<keyword evidence="6 13" id="KW-1133">Transmembrane helix</keyword>
<evidence type="ECO:0000256" key="10">
    <source>
        <dbReference type="ARBA" id="ARBA00023180"/>
    </source>
</evidence>
<organism evidence="15 16">
    <name type="scientific">Anolis carolinensis</name>
    <name type="common">Green anole</name>
    <name type="synonym">American chameleon</name>
    <dbReference type="NCBI Taxonomy" id="28377"/>
    <lineage>
        <taxon>Eukaryota</taxon>
        <taxon>Metazoa</taxon>
        <taxon>Chordata</taxon>
        <taxon>Craniata</taxon>
        <taxon>Vertebrata</taxon>
        <taxon>Euteleostomi</taxon>
        <taxon>Lepidosauria</taxon>
        <taxon>Squamata</taxon>
        <taxon>Bifurcata</taxon>
        <taxon>Unidentata</taxon>
        <taxon>Episquamata</taxon>
        <taxon>Toxicofera</taxon>
        <taxon>Iguania</taxon>
        <taxon>Dactyloidae</taxon>
        <taxon>Anolis</taxon>
    </lineage>
</organism>
<evidence type="ECO:0000313" key="16">
    <source>
        <dbReference type="Proteomes" id="UP000001646"/>
    </source>
</evidence>
<dbReference type="FunFam" id="2.10.50.30:FF:000002">
    <property type="entry name" value="Vomeronasal 2 receptor, h1"/>
    <property type="match status" value="1"/>
</dbReference>
<evidence type="ECO:0000256" key="4">
    <source>
        <dbReference type="ARBA" id="ARBA00022692"/>
    </source>
</evidence>
<accession>A0A803TWQ1</accession>
<keyword evidence="7" id="KW-0297">G-protein coupled receptor</keyword>
<evidence type="ECO:0000256" key="13">
    <source>
        <dbReference type="SAM" id="Phobius"/>
    </source>
</evidence>
<dbReference type="PANTHER" id="PTHR24061">
    <property type="entry name" value="CALCIUM-SENSING RECEPTOR-RELATED"/>
    <property type="match status" value="1"/>
</dbReference>
<dbReference type="Bgee" id="ENSACAG00000010874">
    <property type="expression patterns" value="Expressed in ovary and 1 other cell type or tissue"/>
</dbReference>
<dbReference type="InterPro" id="IPR001828">
    <property type="entry name" value="ANF_lig-bd_rcpt"/>
</dbReference>
<evidence type="ECO:0000256" key="12">
    <source>
        <dbReference type="SAM" id="MobiDB-lite"/>
    </source>
</evidence>
<dbReference type="PROSITE" id="PS50259">
    <property type="entry name" value="G_PROTEIN_RECEP_F3_4"/>
    <property type="match status" value="1"/>
</dbReference>
<dbReference type="Pfam" id="PF00003">
    <property type="entry name" value="7tm_3"/>
    <property type="match status" value="1"/>
</dbReference>
<dbReference type="Proteomes" id="UP000001646">
    <property type="component" value="Unplaced"/>
</dbReference>
<dbReference type="Pfam" id="PF01094">
    <property type="entry name" value="ANF_receptor"/>
    <property type="match status" value="1"/>
</dbReference>
<reference evidence="15" key="2">
    <citation type="submission" date="2025-08" db="UniProtKB">
        <authorList>
            <consortium name="Ensembl"/>
        </authorList>
    </citation>
    <scope>IDENTIFICATION</scope>
</reference>
<dbReference type="PRINTS" id="PR00248">
    <property type="entry name" value="GPCRMGR"/>
</dbReference>
<keyword evidence="10" id="KW-0325">Glycoprotein</keyword>
<evidence type="ECO:0000256" key="3">
    <source>
        <dbReference type="ARBA" id="ARBA00022475"/>
    </source>
</evidence>
<feature type="transmembrane region" description="Helical" evidence="13">
    <location>
        <begin position="543"/>
        <end position="568"/>
    </location>
</feature>
<dbReference type="InterPro" id="IPR000337">
    <property type="entry name" value="GPCR_3"/>
</dbReference>
<dbReference type="InterPro" id="IPR038550">
    <property type="entry name" value="GPCR_3_9-Cys_sf"/>
</dbReference>
<dbReference type="GO" id="GO:0004930">
    <property type="term" value="F:G protein-coupled receptor activity"/>
    <property type="evidence" value="ECO:0000318"/>
    <property type="project" value="GO_Central"/>
</dbReference>
<reference evidence="15" key="3">
    <citation type="submission" date="2025-09" db="UniProtKB">
        <authorList>
            <consortium name="Ensembl"/>
        </authorList>
    </citation>
    <scope>IDENTIFICATION</scope>
</reference>
<dbReference type="AlphaFoldDB" id="A0A803TWQ1"/>
<feature type="transmembrane region" description="Helical" evidence="13">
    <location>
        <begin position="703"/>
        <end position="725"/>
    </location>
</feature>
<evidence type="ECO:0000313" key="15">
    <source>
        <dbReference type="Ensembl" id="ENSACAP00000039641.1"/>
    </source>
</evidence>
<evidence type="ECO:0000256" key="8">
    <source>
        <dbReference type="ARBA" id="ARBA00023136"/>
    </source>
</evidence>
<dbReference type="PRINTS" id="PR01535">
    <property type="entry name" value="VOMERONASL2R"/>
</dbReference>
<keyword evidence="9" id="KW-0675">Receptor</keyword>